<dbReference type="CDD" id="cd03024">
    <property type="entry name" value="DsbA_FrnE"/>
    <property type="match status" value="1"/>
</dbReference>
<evidence type="ECO:0000313" key="2">
    <source>
        <dbReference type="EMBL" id="SCU78543.1"/>
    </source>
</evidence>
<name>A0A1K0IJ27_CUPNE</name>
<dbReference type="Pfam" id="PF01323">
    <property type="entry name" value="DSBA"/>
    <property type="match status" value="1"/>
</dbReference>
<gene>
    <name evidence="2" type="ORF">CNECB9_380032</name>
</gene>
<dbReference type="InterPro" id="IPR036249">
    <property type="entry name" value="Thioredoxin-like_sf"/>
</dbReference>
<dbReference type="InterPro" id="IPR001853">
    <property type="entry name" value="DSBA-like_thioredoxin_dom"/>
</dbReference>
<protein>
    <submittedName>
        <fullName evidence="2">Disulfide oxidoreductase</fullName>
    </submittedName>
</protein>
<reference evidence="2" key="1">
    <citation type="submission" date="2016-09" db="EMBL/GenBank/DDBJ databases">
        <authorList>
            <person name="Capua I."/>
            <person name="De Benedictis P."/>
            <person name="Joannis T."/>
            <person name="Lombin L.H."/>
            <person name="Cattoli G."/>
        </authorList>
    </citation>
    <scope>NUCLEOTIDE SEQUENCE</scope>
    <source>
        <strain evidence="2">B9</strain>
    </source>
</reference>
<dbReference type="PANTHER" id="PTHR13887">
    <property type="entry name" value="GLUTATHIONE S-TRANSFERASE KAPPA"/>
    <property type="match status" value="1"/>
</dbReference>
<sequence>MNQPASLFIQVGFDLVCPWCMIGKRHLETALAQLAQERPDVAVTVEWRSSLLFPTLPPAGIPYRKFSLARLGSAEAVALRQAQVCAAAREAGITLEPGRIEVLPNTVLAHRLIRYARQAGGEAAASALIDRLFEGYFLRGEDLGDPRVLHAAAIACGMPMPQAAAPATTAQDLAWLPPLHGEEVPLPHPGLGVPRFVINGAPPIAGARPPRALLEAMLRALARASPASPPPPGIALTAR</sequence>
<dbReference type="PANTHER" id="PTHR13887:SF41">
    <property type="entry name" value="THIOREDOXIN SUPERFAMILY PROTEIN"/>
    <property type="match status" value="1"/>
</dbReference>
<feature type="domain" description="DSBA-like thioredoxin" evidence="1">
    <location>
        <begin position="11"/>
        <end position="164"/>
    </location>
</feature>
<dbReference type="GO" id="GO:0016491">
    <property type="term" value="F:oxidoreductase activity"/>
    <property type="evidence" value="ECO:0007669"/>
    <property type="project" value="InterPro"/>
</dbReference>
<dbReference type="Gene3D" id="3.40.30.10">
    <property type="entry name" value="Glutaredoxin"/>
    <property type="match status" value="1"/>
</dbReference>
<dbReference type="RefSeq" id="WP_340527007.1">
    <property type="nucleotide sequence ID" value="NZ_FMSH01000312.1"/>
</dbReference>
<dbReference type="EMBL" id="FMSH01000312">
    <property type="protein sequence ID" value="SCU78543.1"/>
    <property type="molecule type" value="Genomic_DNA"/>
</dbReference>
<evidence type="ECO:0000259" key="1">
    <source>
        <dbReference type="Pfam" id="PF01323"/>
    </source>
</evidence>
<proteinExistence type="predicted"/>
<dbReference type="AlphaFoldDB" id="A0A1K0IJ27"/>
<accession>A0A1K0IJ27</accession>
<dbReference type="SUPFAM" id="SSF52833">
    <property type="entry name" value="Thioredoxin-like"/>
    <property type="match status" value="1"/>
</dbReference>
<organism evidence="2">
    <name type="scientific">Cupriavidus necator</name>
    <name type="common">Alcaligenes eutrophus</name>
    <name type="synonym">Ralstonia eutropha</name>
    <dbReference type="NCBI Taxonomy" id="106590"/>
    <lineage>
        <taxon>Bacteria</taxon>
        <taxon>Pseudomonadati</taxon>
        <taxon>Pseudomonadota</taxon>
        <taxon>Betaproteobacteria</taxon>
        <taxon>Burkholderiales</taxon>
        <taxon>Burkholderiaceae</taxon>
        <taxon>Cupriavidus</taxon>
    </lineage>
</organism>